<dbReference type="EMBL" id="BONF01000009">
    <property type="protein sequence ID" value="GIF80358.1"/>
    <property type="molecule type" value="Genomic_DNA"/>
</dbReference>
<keyword evidence="6" id="KW-0175">Coiled coil</keyword>
<comment type="function">
    <text evidence="3 4">Participates actively in the response to hyperosmotic and heat shock by preventing the aggregation of stress-denatured proteins, in association with DnaK and GrpE. It is the nucleotide exchange factor for DnaK and may function as a thermosensor. Unfolded proteins bind initially to DnaJ; upon interaction with the DnaJ-bound protein, DnaK hydrolyzes its bound ATP, resulting in the formation of a stable complex. GrpE releases ADP from DnaK; ATP binding to DnaK triggers the release of the substrate protein, thus completing the reaction cycle. Several rounds of ATP-dependent interactions between DnaJ, DnaK and GrpE are required for fully efficient folding.</text>
</comment>
<sequence>MAHHPHGGSGPQADTEPGQEQPHTPRHSADPPGPVAMDPAELDGPAGHAGQATAEEPADATPGAAPVAAGAAAAGPDTAELEARLRRALADLDNMRKRYERQVAFERENERARVASVFLPVIDNLDLALAHADSDPAAVVDGVRAVRDQAVSTLGTLGFPRREDAGVPFDPVWHEAVSVVPGTGEPDGTVLQVIRPGYGESDRQLRPATVVVAGNTQG</sequence>
<dbReference type="AlphaFoldDB" id="A0A8J3JKI9"/>
<dbReference type="PANTHER" id="PTHR21237">
    <property type="entry name" value="GRPE PROTEIN"/>
    <property type="match status" value="1"/>
</dbReference>
<evidence type="ECO:0000256" key="7">
    <source>
        <dbReference type="SAM" id="MobiDB-lite"/>
    </source>
</evidence>
<feature type="compositionally biased region" description="Low complexity" evidence="7">
    <location>
        <begin position="59"/>
        <end position="78"/>
    </location>
</feature>
<keyword evidence="3" id="KW-0963">Cytoplasm</keyword>
<dbReference type="InterPro" id="IPR000740">
    <property type="entry name" value="GrpE"/>
</dbReference>
<evidence type="ECO:0000256" key="5">
    <source>
        <dbReference type="RuleBase" id="RU004478"/>
    </source>
</evidence>
<dbReference type="PANTHER" id="PTHR21237:SF23">
    <property type="entry name" value="GRPE PROTEIN HOMOLOG, MITOCHONDRIAL"/>
    <property type="match status" value="1"/>
</dbReference>
<dbReference type="PRINTS" id="PR00773">
    <property type="entry name" value="GRPEPROTEIN"/>
</dbReference>
<comment type="caution">
    <text evidence="8">The sequence shown here is derived from an EMBL/GenBank/DDBJ whole genome shotgun (WGS) entry which is preliminary data.</text>
</comment>
<feature type="coiled-coil region" evidence="6">
    <location>
        <begin position="78"/>
        <end position="109"/>
    </location>
</feature>
<dbReference type="InterPro" id="IPR013805">
    <property type="entry name" value="GrpE_CC"/>
</dbReference>
<dbReference type="Gene3D" id="2.30.22.10">
    <property type="entry name" value="Head domain of nucleotide exchange factor GrpE"/>
    <property type="match status" value="1"/>
</dbReference>
<dbReference type="CDD" id="cd00446">
    <property type="entry name" value="GrpE"/>
    <property type="match status" value="1"/>
</dbReference>
<dbReference type="GO" id="GO:0005737">
    <property type="term" value="C:cytoplasm"/>
    <property type="evidence" value="ECO:0007669"/>
    <property type="project" value="UniProtKB-SubCell"/>
</dbReference>
<keyword evidence="3 4" id="KW-0346">Stress response</keyword>
<dbReference type="Gene3D" id="3.90.20.20">
    <property type="match status" value="1"/>
</dbReference>
<dbReference type="Proteomes" id="UP000601223">
    <property type="component" value="Unassembled WGS sequence"/>
</dbReference>
<evidence type="ECO:0000313" key="9">
    <source>
        <dbReference type="Proteomes" id="UP000601223"/>
    </source>
</evidence>
<organism evidence="8 9">
    <name type="scientific">Catellatospora bangladeshensis</name>
    <dbReference type="NCBI Taxonomy" id="310355"/>
    <lineage>
        <taxon>Bacteria</taxon>
        <taxon>Bacillati</taxon>
        <taxon>Actinomycetota</taxon>
        <taxon>Actinomycetes</taxon>
        <taxon>Micromonosporales</taxon>
        <taxon>Micromonosporaceae</taxon>
        <taxon>Catellatospora</taxon>
    </lineage>
</organism>
<dbReference type="InterPro" id="IPR009012">
    <property type="entry name" value="GrpE_head"/>
</dbReference>
<protein>
    <recommendedName>
        <fullName evidence="3 4">Protein GrpE</fullName>
    </recommendedName>
    <alternativeName>
        <fullName evidence="3">HSP-70 cofactor</fullName>
    </alternativeName>
</protein>
<dbReference type="RefSeq" id="WP_203743818.1">
    <property type="nucleotide sequence ID" value="NZ_BONF01000009.1"/>
</dbReference>
<dbReference type="GO" id="GO:0042803">
    <property type="term" value="F:protein homodimerization activity"/>
    <property type="evidence" value="ECO:0007669"/>
    <property type="project" value="InterPro"/>
</dbReference>
<dbReference type="GO" id="GO:0051082">
    <property type="term" value="F:unfolded protein binding"/>
    <property type="evidence" value="ECO:0007669"/>
    <property type="project" value="TreeGrafter"/>
</dbReference>
<comment type="similarity">
    <text evidence="1 3 5">Belongs to the GrpE family.</text>
</comment>
<evidence type="ECO:0000256" key="3">
    <source>
        <dbReference type="HAMAP-Rule" id="MF_01151"/>
    </source>
</evidence>
<name>A0A8J3JKI9_9ACTN</name>
<dbReference type="GO" id="GO:0000774">
    <property type="term" value="F:adenyl-nucleotide exchange factor activity"/>
    <property type="evidence" value="ECO:0007669"/>
    <property type="project" value="InterPro"/>
</dbReference>
<dbReference type="Pfam" id="PF01025">
    <property type="entry name" value="GrpE"/>
    <property type="match status" value="1"/>
</dbReference>
<evidence type="ECO:0000256" key="6">
    <source>
        <dbReference type="SAM" id="Coils"/>
    </source>
</evidence>
<dbReference type="SUPFAM" id="SSF51064">
    <property type="entry name" value="Head domain of nucleotide exchange factor GrpE"/>
    <property type="match status" value="1"/>
</dbReference>
<keyword evidence="2 3" id="KW-0143">Chaperone</keyword>
<gene>
    <name evidence="3" type="primary">grpE</name>
    <name evidence="8" type="ORF">Cba03nite_17070</name>
</gene>
<accession>A0A8J3JKI9</accession>
<evidence type="ECO:0000256" key="1">
    <source>
        <dbReference type="ARBA" id="ARBA00009054"/>
    </source>
</evidence>
<comment type="subcellular location">
    <subcellularLocation>
        <location evidence="3">Cytoplasm</location>
    </subcellularLocation>
</comment>
<keyword evidence="9" id="KW-1185">Reference proteome</keyword>
<reference evidence="8 9" key="1">
    <citation type="submission" date="2021-01" db="EMBL/GenBank/DDBJ databases">
        <title>Whole genome shotgun sequence of Catellatospora bangladeshensis NBRC 107357.</title>
        <authorList>
            <person name="Komaki H."/>
            <person name="Tamura T."/>
        </authorList>
    </citation>
    <scope>NUCLEOTIDE SEQUENCE [LARGE SCALE GENOMIC DNA]</scope>
    <source>
        <strain evidence="8 9">NBRC 107357</strain>
    </source>
</reference>
<evidence type="ECO:0000256" key="2">
    <source>
        <dbReference type="ARBA" id="ARBA00023186"/>
    </source>
</evidence>
<dbReference type="SUPFAM" id="SSF58014">
    <property type="entry name" value="Coiled-coil domain of nucleotide exchange factor GrpE"/>
    <property type="match status" value="1"/>
</dbReference>
<comment type="subunit">
    <text evidence="3">Homodimer.</text>
</comment>
<proteinExistence type="inferred from homology"/>
<dbReference type="HAMAP" id="MF_01151">
    <property type="entry name" value="GrpE"/>
    <property type="match status" value="1"/>
</dbReference>
<feature type="region of interest" description="Disordered" evidence="7">
    <location>
        <begin position="1"/>
        <end position="78"/>
    </location>
</feature>
<dbReference type="GO" id="GO:0006457">
    <property type="term" value="P:protein folding"/>
    <property type="evidence" value="ECO:0007669"/>
    <property type="project" value="InterPro"/>
</dbReference>
<evidence type="ECO:0000256" key="4">
    <source>
        <dbReference type="RuleBase" id="RU000639"/>
    </source>
</evidence>
<dbReference type="PROSITE" id="PS01071">
    <property type="entry name" value="GRPE"/>
    <property type="match status" value="1"/>
</dbReference>
<evidence type="ECO:0000313" key="8">
    <source>
        <dbReference type="EMBL" id="GIF80358.1"/>
    </source>
</evidence>
<dbReference type="GO" id="GO:0051087">
    <property type="term" value="F:protein-folding chaperone binding"/>
    <property type="evidence" value="ECO:0007669"/>
    <property type="project" value="InterPro"/>
</dbReference>